<dbReference type="Proteomes" id="UP000202176">
    <property type="component" value="Segment"/>
</dbReference>
<dbReference type="KEGG" id="vg:18266195"/>
<accession>W5S501</accession>
<organism evidence="1 2">
    <name type="scientific">Pithovirus sibericum</name>
    <dbReference type="NCBI Taxonomy" id="1450746"/>
    <lineage>
        <taxon>Viruses</taxon>
        <taxon>Pithoviruses</taxon>
        <taxon>Orthopithovirinae</taxon>
        <taxon>Alphapithovirus</taxon>
        <taxon>Alphapithovirus sibericum</taxon>
    </lineage>
</organism>
<evidence type="ECO:0000313" key="1">
    <source>
        <dbReference type="EMBL" id="AHH01734.1"/>
    </source>
</evidence>
<dbReference type="RefSeq" id="YP_009001069.1">
    <property type="nucleotide sequence ID" value="NC_023423.1"/>
</dbReference>
<name>W5S501_9VIRU</name>
<dbReference type="EMBL" id="KF740664">
    <property type="protein sequence ID" value="AHH01734.1"/>
    <property type="molecule type" value="Genomic_DNA"/>
</dbReference>
<dbReference type="GeneID" id="18266195"/>
<proteinExistence type="predicted"/>
<keyword evidence="2" id="KW-1185">Reference proteome</keyword>
<gene>
    <name evidence="1" type="ORF">pv_167</name>
</gene>
<reference evidence="1 2" key="1">
    <citation type="journal article" date="2014" name="Proc. Natl. Acad. Sci. U.S.A.">
        <title>Thirty-thousand-year-old distant relative of giant icosahedral DNA viruses with a pandoravirus morphology.</title>
        <authorList>
            <person name="Legendre M."/>
            <person name="Bartoli J."/>
            <person name="Shmakova L."/>
            <person name="Jeudy S."/>
            <person name="Labadie K."/>
            <person name="Adrait A."/>
            <person name="Lescot M."/>
            <person name="Poirot O."/>
            <person name="Bertaux L."/>
            <person name="Bruley C."/>
            <person name="Coute Y."/>
            <person name="Rivkina E."/>
            <person name="Abergel C."/>
            <person name="Claverie J.M."/>
        </authorList>
    </citation>
    <scope>NUCLEOTIDE SEQUENCE [LARGE SCALE GENOMIC DNA]</scope>
    <source>
        <strain evidence="1">P1084-T</strain>
    </source>
</reference>
<sequence length="135" mass="15858">MDLEQIKKEYKSAQKKVSQLREEIYSILADYQLPEHSFCFEVNGKTSPDGTQNLRGYLCRRISTQLSSVIESLELQIVRTETQCNFYIYLNGKKLQTYMERYPHVNLPCEASQEGQVYDFTIYLNSALQQILRQE</sequence>
<evidence type="ECO:0000313" key="2">
    <source>
        <dbReference type="Proteomes" id="UP000202176"/>
    </source>
</evidence>
<protein>
    <submittedName>
        <fullName evidence="1">Uncharacterized protein</fullName>
    </submittedName>
</protein>